<accession>A0A2R3Z8G5</accession>
<evidence type="ECO:0000313" key="3">
    <source>
        <dbReference type="Proteomes" id="UP000241507"/>
    </source>
</evidence>
<gene>
    <name evidence="2" type="ORF">C7S20_15595</name>
</gene>
<keyword evidence="1" id="KW-0472">Membrane</keyword>
<feature type="transmembrane region" description="Helical" evidence="1">
    <location>
        <begin position="6"/>
        <end position="23"/>
    </location>
</feature>
<organism evidence="2 3">
    <name type="scientific">Christiangramia fulva</name>
    <dbReference type="NCBI Taxonomy" id="2126553"/>
    <lineage>
        <taxon>Bacteria</taxon>
        <taxon>Pseudomonadati</taxon>
        <taxon>Bacteroidota</taxon>
        <taxon>Flavobacteriia</taxon>
        <taxon>Flavobacteriales</taxon>
        <taxon>Flavobacteriaceae</taxon>
        <taxon>Christiangramia</taxon>
    </lineage>
</organism>
<reference evidence="3" key="1">
    <citation type="submission" date="2018-03" db="EMBL/GenBank/DDBJ databases">
        <title>Gramella fulva sp. nov., isolated from a dry surface of tidal flat.</title>
        <authorList>
            <person name="Hwang S.H."/>
            <person name="Hwang W.M."/>
            <person name="Kang K."/>
            <person name="Ahn T.-Y."/>
        </authorList>
    </citation>
    <scope>NUCLEOTIDE SEQUENCE [LARGE SCALE GENOMIC DNA]</scope>
    <source>
        <strain evidence="3">SH35</strain>
    </source>
</reference>
<feature type="transmembrane region" description="Helical" evidence="1">
    <location>
        <begin position="35"/>
        <end position="54"/>
    </location>
</feature>
<evidence type="ECO:0000313" key="2">
    <source>
        <dbReference type="EMBL" id="AVR46573.1"/>
    </source>
</evidence>
<keyword evidence="1" id="KW-0812">Transmembrane</keyword>
<feature type="transmembrane region" description="Helical" evidence="1">
    <location>
        <begin position="60"/>
        <end position="80"/>
    </location>
</feature>
<keyword evidence="1" id="KW-1133">Transmembrane helix</keyword>
<dbReference type="Proteomes" id="UP000241507">
    <property type="component" value="Chromosome"/>
</dbReference>
<sequence>MELTATILLFIGVVFGFMAFTHLSMNMKVPRMTWMIHLIMVILGVVALIIYALATEKVEKHYNILVIFGIAMIPGLLILFGKRDMATKKALAMMYGLIGLFGFFWLLTYVLP</sequence>
<dbReference type="EMBL" id="CP028136">
    <property type="protein sequence ID" value="AVR46573.1"/>
    <property type="molecule type" value="Genomic_DNA"/>
</dbReference>
<dbReference type="OrthoDB" id="1449464at2"/>
<proteinExistence type="predicted"/>
<protein>
    <submittedName>
        <fullName evidence="2">Uncharacterized protein</fullName>
    </submittedName>
</protein>
<evidence type="ECO:0000256" key="1">
    <source>
        <dbReference type="SAM" id="Phobius"/>
    </source>
</evidence>
<dbReference type="RefSeq" id="WP_107013346.1">
    <property type="nucleotide sequence ID" value="NZ_CP028136.1"/>
</dbReference>
<keyword evidence="3" id="KW-1185">Reference proteome</keyword>
<dbReference type="KEGG" id="grs:C7S20_15595"/>
<name>A0A2R3Z8G5_9FLAO</name>
<dbReference type="AlphaFoldDB" id="A0A2R3Z8G5"/>
<feature type="transmembrane region" description="Helical" evidence="1">
    <location>
        <begin position="92"/>
        <end position="111"/>
    </location>
</feature>